<dbReference type="Pfam" id="PF12706">
    <property type="entry name" value="Lactamase_B_2"/>
    <property type="match status" value="1"/>
</dbReference>
<dbReference type="Proteomes" id="UP000014074">
    <property type="component" value="Unassembled WGS sequence"/>
</dbReference>
<evidence type="ECO:0000313" key="3">
    <source>
        <dbReference type="EMBL" id="EON99750.1"/>
    </source>
</evidence>
<dbReference type="PIRSF" id="PIRSF038896">
    <property type="entry name" value="NAPE-PLD"/>
    <property type="match status" value="1"/>
</dbReference>
<dbReference type="PANTHER" id="PTHR15032:SF4">
    <property type="entry name" value="N-ACYL-PHOSPHATIDYLETHANOLAMINE-HYDROLYZING PHOSPHOLIPASE D"/>
    <property type="match status" value="1"/>
</dbReference>
<dbReference type="EMBL" id="KB933129">
    <property type="protein sequence ID" value="EON99750.1"/>
    <property type="molecule type" value="Genomic_DNA"/>
</dbReference>
<dbReference type="GO" id="GO:0070290">
    <property type="term" value="F:N-acylphosphatidylethanolamine-specific phospholipase D activity"/>
    <property type="evidence" value="ECO:0007669"/>
    <property type="project" value="InterPro"/>
</dbReference>
<reference evidence="4" key="1">
    <citation type="journal article" date="2013" name="Genome Announc.">
        <title>Draft genome sequence of the ascomycete Phaeoacremonium aleophilum strain UCR-PA7, a causal agent of the esca disease complex in grapevines.</title>
        <authorList>
            <person name="Blanco-Ulate B."/>
            <person name="Rolshausen P."/>
            <person name="Cantu D."/>
        </authorList>
    </citation>
    <scope>NUCLEOTIDE SEQUENCE [LARGE SCALE GENOMIC DNA]</scope>
    <source>
        <strain evidence="4">UCR-PA7</strain>
    </source>
</reference>
<feature type="domain" description="Metallo-beta-lactamase" evidence="2">
    <location>
        <begin position="116"/>
        <end position="365"/>
    </location>
</feature>
<dbReference type="InterPro" id="IPR036866">
    <property type="entry name" value="RibonucZ/Hydroxyglut_hydro"/>
</dbReference>
<accession>R8BK98</accession>
<dbReference type="AlphaFoldDB" id="R8BK98"/>
<sequence>MPTPITVAKLPLGAFGPVPDDAKTKPHHEKTKSGKFVRFQNIHASFGDAHNLSMPKVGLKIFWGQISGKIRYPDVTPPTVDVLPPTFLPDRFASEELRTTWLGHASHYIEYPSGLRVLLDPVLEERCSPFSFMGPKRFTKQPCAIADLPFLDAVIISHNHYDHLSHPTVLEIHRRFPNAHFFVPMGVKKWFNSCGIQNVTELDWWEDAELTVNIADASGGKRDSGLDTDTKAIDSITAKITCLPAQHLSSRTGWDFCKTLWASWAIKSGSGPADERSVWFGGDTGYRSVPEMPDDEDDYSDRWAHLPRNPQFKQIGELRGPFDLGLIPIGAYAPRWAFSRMHANPFDAVEMFADTRCKQALGIHWGTWTLTTEPVLEPPAKLRDALRRKGVAEEGVFDVCDIGASRHF</sequence>
<feature type="binding site" evidence="1">
    <location>
        <position position="342"/>
    </location>
    <ligand>
        <name>an N-acyl-1,2-diacyl-sn-glycero-3-phosphoethanolamine</name>
        <dbReference type="ChEBI" id="CHEBI:62537"/>
    </ligand>
</feature>
<dbReference type="eggNOG" id="KOG3798">
    <property type="taxonomic scope" value="Eukaryota"/>
</dbReference>
<organism evidence="3 4">
    <name type="scientific">Phaeoacremonium minimum (strain UCR-PA7)</name>
    <name type="common">Esca disease fungus</name>
    <name type="synonym">Togninia minima</name>
    <dbReference type="NCBI Taxonomy" id="1286976"/>
    <lineage>
        <taxon>Eukaryota</taxon>
        <taxon>Fungi</taxon>
        <taxon>Dikarya</taxon>
        <taxon>Ascomycota</taxon>
        <taxon>Pezizomycotina</taxon>
        <taxon>Sordariomycetes</taxon>
        <taxon>Sordariomycetidae</taxon>
        <taxon>Togniniales</taxon>
        <taxon>Togniniaceae</taxon>
        <taxon>Phaeoacremonium</taxon>
    </lineage>
</organism>
<dbReference type="GO" id="GO:0070292">
    <property type="term" value="P:N-acylphosphatidylethanolamine metabolic process"/>
    <property type="evidence" value="ECO:0007669"/>
    <property type="project" value="TreeGrafter"/>
</dbReference>
<dbReference type="RefSeq" id="XP_007915438.1">
    <property type="nucleotide sequence ID" value="XM_007917247.1"/>
</dbReference>
<dbReference type="GO" id="GO:0008270">
    <property type="term" value="F:zinc ion binding"/>
    <property type="evidence" value="ECO:0007669"/>
    <property type="project" value="InterPro"/>
</dbReference>
<protein>
    <submittedName>
        <fullName evidence="3">Putative nape-hydrolyzing phospholipase d protein</fullName>
    </submittedName>
</protein>
<dbReference type="HOGENOM" id="CLU_020884_2_0_1"/>
<dbReference type="InterPro" id="IPR001279">
    <property type="entry name" value="Metallo-B-lactamas"/>
</dbReference>
<dbReference type="InterPro" id="IPR024884">
    <property type="entry name" value="NAPE-PLD"/>
</dbReference>
<evidence type="ECO:0000313" key="4">
    <source>
        <dbReference type="Proteomes" id="UP000014074"/>
    </source>
</evidence>
<dbReference type="KEGG" id="tmn:UCRPA7_4696"/>
<evidence type="ECO:0000256" key="1">
    <source>
        <dbReference type="PIRSR" id="PIRSR038896-50"/>
    </source>
</evidence>
<proteinExistence type="predicted"/>
<dbReference type="FunFam" id="3.60.15.10:FF:000048">
    <property type="entry name" value="Zn-dependent hydrolase/oxidoreductase family protein, putative"/>
    <property type="match status" value="1"/>
</dbReference>
<dbReference type="SUPFAM" id="SSF56281">
    <property type="entry name" value="Metallo-hydrolase/oxidoreductase"/>
    <property type="match status" value="1"/>
</dbReference>
<feature type="binding site" evidence="1">
    <location>
        <position position="161"/>
    </location>
    <ligand>
        <name>an N-acyl-1,2-diacyl-sn-glycero-3-phosphoethanolamine</name>
        <dbReference type="ChEBI" id="CHEBI:62537"/>
    </ligand>
</feature>
<dbReference type="OrthoDB" id="332863at2759"/>
<dbReference type="GO" id="GO:0070291">
    <property type="term" value="P:N-acylethanolamine metabolic process"/>
    <property type="evidence" value="ECO:0007669"/>
    <property type="project" value="TreeGrafter"/>
</dbReference>
<dbReference type="Gene3D" id="3.60.15.10">
    <property type="entry name" value="Ribonuclease Z/Hydroxyacylglutathione hydrolase-like"/>
    <property type="match status" value="1"/>
</dbReference>
<evidence type="ECO:0000259" key="2">
    <source>
        <dbReference type="Pfam" id="PF12706"/>
    </source>
</evidence>
<keyword evidence="4" id="KW-1185">Reference proteome</keyword>
<name>R8BK98_PHAM7</name>
<dbReference type="PANTHER" id="PTHR15032">
    <property type="entry name" value="N-ACYL-PHOSPHATIDYLETHANOLAMINE-HYDROLYZING PHOSPHOLIPASE D"/>
    <property type="match status" value="1"/>
</dbReference>
<dbReference type="GO" id="GO:0005737">
    <property type="term" value="C:cytoplasm"/>
    <property type="evidence" value="ECO:0007669"/>
    <property type="project" value="TreeGrafter"/>
</dbReference>
<dbReference type="GeneID" id="19325172"/>
<gene>
    <name evidence="3" type="ORF">UCRPA7_4696</name>
</gene>